<evidence type="ECO:0000313" key="3">
    <source>
        <dbReference type="EMBL" id="CEM27114.1"/>
    </source>
</evidence>
<dbReference type="EMBL" id="CDMY01000628">
    <property type="protein sequence ID" value="CEM27114.1"/>
    <property type="molecule type" value="Genomic_DNA"/>
</dbReference>
<feature type="compositionally biased region" description="Low complexity" evidence="1">
    <location>
        <begin position="233"/>
        <end position="255"/>
    </location>
</feature>
<evidence type="ECO:0000256" key="1">
    <source>
        <dbReference type="SAM" id="MobiDB-lite"/>
    </source>
</evidence>
<protein>
    <submittedName>
        <fullName evidence="3">Uncharacterized protein</fullName>
    </submittedName>
</protein>
<gene>
    <name evidence="3" type="ORF">Vbra_17429</name>
</gene>
<name>A0A0G4GCW1_VITBC</name>
<accession>A0A0G4GCW1</accession>
<feature type="region of interest" description="Disordered" evidence="1">
    <location>
        <begin position="232"/>
        <end position="270"/>
    </location>
</feature>
<reference evidence="3 4" key="1">
    <citation type="submission" date="2014-11" db="EMBL/GenBank/DDBJ databases">
        <authorList>
            <person name="Zhu J."/>
            <person name="Qi W."/>
            <person name="Song R."/>
        </authorList>
    </citation>
    <scope>NUCLEOTIDE SEQUENCE [LARGE SCALE GENOMIC DNA]</scope>
</reference>
<dbReference type="InParanoid" id="A0A0G4GCW1"/>
<dbReference type="AlphaFoldDB" id="A0A0G4GCW1"/>
<organism evidence="3 4">
    <name type="scientific">Vitrella brassicaformis (strain CCMP3155)</name>
    <dbReference type="NCBI Taxonomy" id="1169540"/>
    <lineage>
        <taxon>Eukaryota</taxon>
        <taxon>Sar</taxon>
        <taxon>Alveolata</taxon>
        <taxon>Colpodellida</taxon>
        <taxon>Vitrellaceae</taxon>
        <taxon>Vitrella</taxon>
    </lineage>
</organism>
<feature type="compositionally biased region" description="Low complexity" evidence="1">
    <location>
        <begin position="193"/>
        <end position="209"/>
    </location>
</feature>
<feature type="chain" id="PRO_5005190291" evidence="2">
    <location>
        <begin position="19"/>
        <end position="279"/>
    </location>
</feature>
<evidence type="ECO:0000256" key="2">
    <source>
        <dbReference type="SAM" id="SignalP"/>
    </source>
</evidence>
<dbReference type="VEuPathDB" id="CryptoDB:Vbra_17429"/>
<feature type="signal peptide" evidence="2">
    <location>
        <begin position="1"/>
        <end position="18"/>
    </location>
</feature>
<keyword evidence="4" id="KW-1185">Reference proteome</keyword>
<keyword evidence="2" id="KW-0732">Signal</keyword>
<dbReference type="Proteomes" id="UP000041254">
    <property type="component" value="Unassembled WGS sequence"/>
</dbReference>
<sequence>MWASCLLLLYMLTKTVLLSPPQPYASSDIRARAMHRMGVLSTTGANAWPHSHIHLPHGVTSQYGDQTRVDRNVELIARMLQRDPPPQRLRVSEIQGLVFMHLHVIELLNGSTDRAAGEATLVQGHEVPGEGIVRAQPTHNPSKYPLIPAAPAPLNGPPRLGNAPDPGRTGKPRKPLNARAATHEEQRGLTSIGATQAGARDAAAPPGRGFLDTTQNIFNGTLGDGAAAGVVQPGSSGPAAAAAAAASRSSRSSSSGEGNGEDVGDGIPPTLAVATVWGS</sequence>
<feature type="region of interest" description="Disordered" evidence="1">
    <location>
        <begin position="132"/>
        <end position="216"/>
    </location>
</feature>
<proteinExistence type="predicted"/>
<evidence type="ECO:0000313" key="4">
    <source>
        <dbReference type="Proteomes" id="UP000041254"/>
    </source>
</evidence>